<proteinExistence type="predicted"/>
<gene>
    <name evidence="2" type="ORF">HJG60_008782</name>
</gene>
<feature type="region of interest" description="Disordered" evidence="1">
    <location>
        <begin position="49"/>
        <end position="91"/>
    </location>
</feature>
<comment type="caution">
    <text evidence="2">The sequence shown here is derived from an EMBL/GenBank/DDBJ whole genome shotgun (WGS) entry which is preliminary data.</text>
</comment>
<evidence type="ECO:0000313" key="2">
    <source>
        <dbReference type="EMBL" id="KAF6081763.1"/>
    </source>
</evidence>
<dbReference type="AlphaFoldDB" id="A0A833YW92"/>
<sequence>MRKLRTRATHPDTSLSRQRLNHGWSLPPPLKVGSKDLRTLCTKFKAWRGRSCTHRHKPSEGGAAQKGPAGSRGPWRPQHSPTAPAELRTPVSGARLISQGVWVPGRDRQLQKEPFVLLSNQAVGSV</sequence>
<dbReference type="Proteomes" id="UP000664940">
    <property type="component" value="Unassembled WGS sequence"/>
</dbReference>
<protein>
    <submittedName>
        <fullName evidence="2">Uncharacterized protein</fullName>
    </submittedName>
</protein>
<name>A0A833YW92_9CHIR</name>
<accession>A0A833YW92</accession>
<evidence type="ECO:0000256" key="1">
    <source>
        <dbReference type="SAM" id="MobiDB-lite"/>
    </source>
</evidence>
<feature type="region of interest" description="Disordered" evidence="1">
    <location>
        <begin position="1"/>
        <end position="29"/>
    </location>
</feature>
<organism evidence="2 3">
    <name type="scientific">Phyllostomus discolor</name>
    <name type="common">pale spear-nosed bat</name>
    <dbReference type="NCBI Taxonomy" id="89673"/>
    <lineage>
        <taxon>Eukaryota</taxon>
        <taxon>Metazoa</taxon>
        <taxon>Chordata</taxon>
        <taxon>Craniata</taxon>
        <taxon>Vertebrata</taxon>
        <taxon>Euteleostomi</taxon>
        <taxon>Mammalia</taxon>
        <taxon>Eutheria</taxon>
        <taxon>Laurasiatheria</taxon>
        <taxon>Chiroptera</taxon>
        <taxon>Yangochiroptera</taxon>
        <taxon>Phyllostomidae</taxon>
        <taxon>Phyllostominae</taxon>
        <taxon>Phyllostomus</taxon>
    </lineage>
</organism>
<evidence type="ECO:0000313" key="3">
    <source>
        <dbReference type="Proteomes" id="UP000664940"/>
    </source>
</evidence>
<reference evidence="2 3" key="1">
    <citation type="journal article" date="2020" name="Nature">
        <title>Six reference-quality genomes reveal evolution of bat adaptations.</title>
        <authorList>
            <person name="Jebb D."/>
            <person name="Huang Z."/>
            <person name="Pippel M."/>
            <person name="Hughes G.M."/>
            <person name="Lavrichenko K."/>
            <person name="Devanna P."/>
            <person name="Winkler S."/>
            <person name="Jermiin L.S."/>
            <person name="Skirmuntt E.C."/>
            <person name="Katzourakis A."/>
            <person name="Burkitt-Gray L."/>
            <person name="Ray D.A."/>
            <person name="Sullivan K.A.M."/>
            <person name="Roscito J.G."/>
            <person name="Kirilenko B.M."/>
            <person name="Davalos L.M."/>
            <person name="Corthals A.P."/>
            <person name="Power M.L."/>
            <person name="Jones G."/>
            <person name="Ransome R.D."/>
            <person name="Dechmann D.K.N."/>
            <person name="Locatelli A.G."/>
            <person name="Puechmaille S.J."/>
            <person name="Fedrigo O."/>
            <person name="Jarvis E.D."/>
            <person name="Hiller M."/>
            <person name="Vernes S.C."/>
            <person name="Myers E.W."/>
            <person name="Teeling E.C."/>
        </authorList>
    </citation>
    <scope>NUCLEOTIDE SEQUENCE [LARGE SCALE GENOMIC DNA]</scope>
    <source>
        <strain evidence="2">Bat1K_MPI-CBG_1</strain>
    </source>
</reference>
<dbReference type="EMBL" id="JABVXQ010000013">
    <property type="protein sequence ID" value="KAF6081763.1"/>
    <property type="molecule type" value="Genomic_DNA"/>
</dbReference>